<keyword evidence="2 4" id="KW-0413">Isomerase</keyword>
<comment type="caution">
    <text evidence="4">The sequence shown here is derived from an EMBL/GenBank/DDBJ whole genome shotgun (WGS) entry which is preliminary data.</text>
</comment>
<gene>
    <name evidence="4" type="ORF">ACFQ5N_10965</name>
</gene>
<reference evidence="5" key="1">
    <citation type="journal article" date="2019" name="Int. J. Syst. Evol. Microbiol.">
        <title>The Global Catalogue of Microorganisms (GCM) 10K type strain sequencing project: providing services to taxonomists for standard genome sequencing and annotation.</title>
        <authorList>
            <consortium name="The Broad Institute Genomics Platform"/>
            <consortium name="The Broad Institute Genome Sequencing Center for Infectious Disease"/>
            <person name="Wu L."/>
            <person name="Ma J."/>
        </authorList>
    </citation>
    <scope>NUCLEOTIDE SEQUENCE [LARGE SCALE GENOMIC DNA]</scope>
    <source>
        <strain evidence="5">CCUG 62221</strain>
    </source>
</reference>
<keyword evidence="1" id="KW-0732">Signal</keyword>
<name>A0ABW3WR18_9FLAO</name>
<dbReference type="RefSeq" id="WP_386809544.1">
    <property type="nucleotide sequence ID" value="NZ_JBHTMV010000004.1"/>
</dbReference>
<dbReference type="EMBL" id="JBHTMV010000004">
    <property type="protein sequence ID" value="MFD1294357.1"/>
    <property type="molecule type" value="Genomic_DNA"/>
</dbReference>
<protein>
    <submittedName>
        <fullName evidence="4">Peptidylprolyl isomerase</fullName>
        <ecNumber evidence="4">5.2.1.8</ecNumber>
    </submittedName>
</protein>
<dbReference type="InterPro" id="IPR046357">
    <property type="entry name" value="PPIase_dom_sf"/>
</dbReference>
<feature type="domain" description="PpiC" evidence="3">
    <location>
        <begin position="279"/>
        <end position="374"/>
    </location>
</feature>
<accession>A0ABW3WR18</accession>
<feature type="domain" description="PpiC" evidence="3">
    <location>
        <begin position="172"/>
        <end position="276"/>
    </location>
</feature>
<dbReference type="InterPro" id="IPR050280">
    <property type="entry name" value="OMP_Chaperone_SurA"/>
</dbReference>
<dbReference type="PANTHER" id="PTHR47637">
    <property type="entry name" value="CHAPERONE SURA"/>
    <property type="match status" value="1"/>
</dbReference>
<dbReference type="Pfam" id="PF00639">
    <property type="entry name" value="Rotamase"/>
    <property type="match status" value="2"/>
</dbReference>
<dbReference type="PANTHER" id="PTHR47637:SF1">
    <property type="entry name" value="CHAPERONE SURA"/>
    <property type="match status" value="1"/>
</dbReference>
<dbReference type="InterPro" id="IPR000297">
    <property type="entry name" value="PPIase_PpiC"/>
</dbReference>
<dbReference type="Gene3D" id="3.10.50.40">
    <property type="match status" value="2"/>
</dbReference>
<dbReference type="InterPro" id="IPR027304">
    <property type="entry name" value="Trigger_fact/SurA_dom_sf"/>
</dbReference>
<evidence type="ECO:0000259" key="3">
    <source>
        <dbReference type="PROSITE" id="PS50198"/>
    </source>
</evidence>
<sequence>MKYYMLLAFLFILTGINAQERVKVDGVAVVIGDNIVLDSDLKKFKQELEQRMEGKPVDITDCEILEEIMLQKLIAHHAVIDSVDISEAEINEEVERNIAYFTQQLGSMDKVVAMYGFNDEEDLRKELFGIQREQILIRKESANITENVDVTPDEVRTYFKNLEVDNNLPEFSAEVELAQIVKILKPSEEEIQRVVGKLNEIKKEVEEGYSFRLKAIINSDDPAVSSNGPGAGGKYTITRQSGFIKEFKEVAFSLDEGQVSEPFESGFGYHIILVDKVKGQERDVSHILIQPEITNEEKKAVEEELNKLRERIIAGEISFEDAARQFSDDKETRMNRGLILNPQTNDTKFDLTRMDPKLYNRVSSIKTGEITAPFYEEVRGEDKMFKLLKVNEKIETHTANFSQDYEKIQKLALQKKQEEVVEDWAKEKLSDTYIKINGAYVKCEFQKNWNKF</sequence>
<dbReference type="GO" id="GO:0003755">
    <property type="term" value="F:peptidyl-prolyl cis-trans isomerase activity"/>
    <property type="evidence" value="ECO:0007669"/>
    <property type="project" value="UniProtKB-EC"/>
</dbReference>
<evidence type="ECO:0000313" key="5">
    <source>
        <dbReference type="Proteomes" id="UP001597241"/>
    </source>
</evidence>
<evidence type="ECO:0000313" key="4">
    <source>
        <dbReference type="EMBL" id="MFD1294357.1"/>
    </source>
</evidence>
<keyword evidence="5" id="KW-1185">Reference proteome</keyword>
<evidence type="ECO:0000256" key="1">
    <source>
        <dbReference type="ARBA" id="ARBA00022729"/>
    </source>
</evidence>
<keyword evidence="2" id="KW-0697">Rotamase</keyword>
<dbReference type="Gene3D" id="1.10.4030.10">
    <property type="entry name" value="Porin chaperone SurA, peptide-binding domain"/>
    <property type="match status" value="1"/>
</dbReference>
<evidence type="ECO:0000256" key="2">
    <source>
        <dbReference type="PROSITE-ProRule" id="PRU00278"/>
    </source>
</evidence>
<organism evidence="4 5">
    <name type="scientific">Lutibacter holmesii</name>
    <dbReference type="NCBI Taxonomy" id="1137985"/>
    <lineage>
        <taxon>Bacteria</taxon>
        <taxon>Pseudomonadati</taxon>
        <taxon>Bacteroidota</taxon>
        <taxon>Flavobacteriia</taxon>
        <taxon>Flavobacteriales</taxon>
        <taxon>Flavobacteriaceae</taxon>
        <taxon>Lutibacter</taxon>
    </lineage>
</organism>
<dbReference type="SUPFAM" id="SSF54534">
    <property type="entry name" value="FKBP-like"/>
    <property type="match status" value="2"/>
</dbReference>
<dbReference type="Proteomes" id="UP001597241">
    <property type="component" value="Unassembled WGS sequence"/>
</dbReference>
<dbReference type="PROSITE" id="PS50198">
    <property type="entry name" value="PPIC_PPIASE_2"/>
    <property type="match status" value="2"/>
</dbReference>
<dbReference type="EC" id="5.2.1.8" evidence="4"/>
<dbReference type="SUPFAM" id="SSF109998">
    <property type="entry name" value="Triger factor/SurA peptide-binding domain-like"/>
    <property type="match status" value="1"/>
</dbReference>
<proteinExistence type="predicted"/>